<sequence length="111" mass="12333">MRALALFLLAVSLCGTAVQGVAAKKLVVFCVLPDEYRVLALHCMWRQIYPEVQQLISTILLKSNGLLSNLLVGCAIRKKREKKLFGEAVTQTKACVGYIIKNYLHRAAAQE</sequence>
<reference evidence="2" key="1">
    <citation type="submission" date="2019-12" db="EMBL/GenBank/DDBJ databases">
        <title>The sialotranscriptome of the gopher-tortoise tick, Amblyomma tuberculatum.</title>
        <authorList>
            <person name="Karim S."/>
            <person name="Andersen J."/>
            <person name="Kumar D."/>
            <person name="Adamson S."/>
            <person name="Ennen J."/>
            <person name="Qualis C.P."/>
            <person name="Ribeiro J.M.C."/>
        </authorList>
    </citation>
    <scope>NUCLEOTIDE SEQUENCE</scope>
    <source>
        <strain evidence="2">Removed</strain>
        <tissue evidence="2">Salivary glands</tissue>
    </source>
</reference>
<feature type="signal peptide" evidence="1">
    <location>
        <begin position="1"/>
        <end position="23"/>
    </location>
</feature>
<keyword evidence="1" id="KW-0732">Signal</keyword>
<evidence type="ECO:0000256" key="1">
    <source>
        <dbReference type="SAM" id="SignalP"/>
    </source>
</evidence>
<protein>
    <submittedName>
        <fullName evidence="2">Putative conserved secreted protein</fullName>
    </submittedName>
</protein>
<feature type="chain" id="PRO_5026908004" evidence="1">
    <location>
        <begin position="24"/>
        <end position="111"/>
    </location>
</feature>
<evidence type="ECO:0000313" key="2">
    <source>
        <dbReference type="EMBL" id="NOV52435.1"/>
    </source>
</evidence>
<dbReference type="AlphaFoldDB" id="A0A6M2E1I4"/>
<organism evidence="2">
    <name type="scientific">Amblyomma tuberculatum</name>
    <dbReference type="NCBI Taxonomy" id="48802"/>
    <lineage>
        <taxon>Eukaryota</taxon>
        <taxon>Metazoa</taxon>
        <taxon>Ecdysozoa</taxon>
        <taxon>Arthropoda</taxon>
        <taxon>Chelicerata</taxon>
        <taxon>Arachnida</taxon>
        <taxon>Acari</taxon>
        <taxon>Parasitiformes</taxon>
        <taxon>Ixodida</taxon>
        <taxon>Ixodoidea</taxon>
        <taxon>Ixodidae</taxon>
        <taxon>Amblyomminae</taxon>
        <taxon>Amblyomma</taxon>
    </lineage>
</organism>
<name>A0A6M2E1I4_9ACAR</name>
<accession>A0A6M2E1I4</accession>
<dbReference type="EMBL" id="GIDH01000492">
    <property type="protein sequence ID" value="NOV52435.1"/>
    <property type="molecule type" value="Transcribed_RNA"/>
</dbReference>
<proteinExistence type="predicted"/>